<dbReference type="RefSeq" id="WP_277859020.1">
    <property type="nucleotide sequence ID" value="NZ_JARRAG010000001.1"/>
</dbReference>
<dbReference type="InterPro" id="IPR006124">
    <property type="entry name" value="Metalloenzyme"/>
</dbReference>
<dbReference type="EC" id="5.4.2.12" evidence="8"/>
<keyword evidence="9" id="KW-1185">Reference proteome</keyword>
<evidence type="ECO:0000313" key="9">
    <source>
        <dbReference type="Proteomes" id="UP001216907"/>
    </source>
</evidence>
<dbReference type="Proteomes" id="UP001216907">
    <property type="component" value="Unassembled WGS sequence"/>
</dbReference>
<gene>
    <name evidence="8" type="ORF">PZE19_02555</name>
</gene>
<dbReference type="GO" id="GO:0004619">
    <property type="term" value="F:phosphoglycerate mutase activity"/>
    <property type="evidence" value="ECO:0007669"/>
    <property type="project" value="UniProtKB-EC"/>
</dbReference>
<dbReference type="InterPro" id="IPR017850">
    <property type="entry name" value="Alkaline_phosphatase_core_sf"/>
</dbReference>
<dbReference type="Gene3D" id="3.30.70.2130">
    <property type="entry name" value="Metalloenzyme domain"/>
    <property type="match status" value="1"/>
</dbReference>
<evidence type="ECO:0000256" key="3">
    <source>
        <dbReference type="ARBA" id="ARBA00004921"/>
    </source>
</evidence>
<dbReference type="Pfam" id="PF10143">
    <property type="entry name" value="PhosphMutase"/>
    <property type="match status" value="1"/>
</dbReference>
<comment type="pathway">
    <text evidence="3">Carbohydrate degradation.</text>
</comment>
<feature type="domain" description="Metalloenzyme" evidence="7">
    <location>
        <begin position="6"/>
        <end position="373"/>
    </location>
</feature>
<evidence type="ECO:0000256" key="4">
    <source>
        <dbReference type="ARBA" id="ARBA00005524"/>
    </source>
</evidence>
<keyword evidence="5" id="KW-0324">Glycolysis</keyword>
<organism evidence="8 9">
    <name type="scientific">Paludisphaera mucosa</name>
    <dbReference type="NCBI Taxonomy" id="3030827"/>
    <lineage>
        <taxon>Bacteria</taxon>
        <taxon>Pseudomonadati</taxon>
        <taxon>Planctomycetota</taxon>
        <taxon>Planctomycetia</taxon>
        <taxon>Isosphaerales</taxon>
        <taxon>Isosphaeraceae</taxon>
        <taxon>Paludisphaera</taxon>
    </lineage>
</organism>
<evidence type="ECO:0000256" key="6">
    <source>
        <dbReference type="ARBA" id="ARBA00023235"/>
    </source>
</evidence>
<dbReference type="EMBL" id="JARRAG010000001">
    <property type="protein sequence ID" value="MDG3002656.1"/>
    <property type="molecule type" value="Genomic_DNA"/>
</dbReference>
<comment type="catalytic activity">
    <reaction evidence="1">
        <text>(2R)-2-phosphoglycerate = (2R)-3-phosphoglycerate</text>
        <dbReference type="Rhea" id="RHEA:15901"/>
        <dbReference type="ChEBI" id="CHEBI:58272"/>
        <dbReference type="ChEBI" id="CHEBI:58289"/>
        <dbReference type="EC" id="5.4.2.12"/>
    </reaction>
</comment>
<name>A0ABT6F508_9BACT</name>
<comment type="caution">
    <text evidence="8">The sequence shown here is derived from an EMBL/GenBank/DDBJ whole genome shotgun (WGS) entry which is preliminary data.</text>
</comment>
<evidence type="ECO:0000256" key="2">
    <source>
        <dbReference type="ARBA" id="ARBA00002315"/>
    </source>
</evidence>
<dbReference type="InterPro" id="IPR004456">
    <property type="entry name" value="Pglycerate_mutase_ApgM"/>
</dbReference>
<evidence type="ECO:0000259" key="7">
    <source>
        <dbReference type="Pfam" id="PF01676"/>
    </source>
</evidence>
<comment type="similarity">
    <text evidence="4">Belongs to the BPG-independent phosphoglycerate mutase family. A-PGAM subfamily.</text>
</comment>
<dbReference type="CDD" id="cd16011">
    <property type="entry name" value="iPGM_like"/>
    <property type="match status" value="1"/>
</dbReference>
<keyword evidence="6 8" id="KW-0413">Isomerase</keyword>
<dbReference type="InterPro" id="IPR042253">
    <property type="entry name" value="Pglycerate_mutase_ApgM_sf"/>
</dbReference>
<dbReference type="PANTHER" id="PTHR31209">
    <property type="entry name" value="COFACTOR-INDEPENDENT PHOSPHOGLYCERATE MUTASE"/>
    <property type="match status" value="1"/>
</dbReference>
<evidence type="ECO:0000313" key="8">
    <source>
        <dbReference type="EMBL" id="MDG3002656.1"/>
    </source>
</evidence>
<dbReference type="Gene3D" id="3.40.720.10">
    <property type="entry name" value="Alkaline Phosphatase, subunit A"/>
    <property type="match status" value="1"/>
</dbReference>
<dbReference type="Pfam" id="PF01676">
    <property type="entry name" value="Metalloenzyme"/>
    <property type="match status" value="1"/>
</dbReference>
<accession>A0ABT6F508</accession>
<evidence type="ECO:0000256" key="1">
    <source>
        <dbReference type="ARBA" id="ARBA00000370"/>
    </source>
</evidence>
<dbReference type="PIRSF" id="PIRSF006392">
    <property type="entry name" value="IPGAM_arch"/>
    <property type="match status" value="1"/>
</dbReference>
<proteinExistence type="inferred from homology"/>
<sequence>MPAPAKFVIVIPDGAADEPFEALGGRTALQAADIPAMDRVAAEGLVGRSRNVPDRFLPASDVATLSLFGYDPEEYYTGRAPLEAAAMGVALGPDDWAVRCNLMTIADGRLADFTAGHITSEEGGPIMATLQQKLGRPDVEFHAGVSYRNLMIYRGRPGEPKFTRETVTVPPHDHPDRPAADYLPKGPGSDLLIELMRQAEPILASHPVNLARIAAGKKPASATWLWGQGEAPHMPLFRDLHGLRGAIISAVDLVRGVGVLAGWDRIDVATATGYLDTDYAAKGRAGIAALADHDVVCVHVEAPDEASHEGRADAKVEAVERIDRDIVAPILAHLKASGSPWRILISPDHSTLLRTRAHDRAPVAWTIAGAGVPASGLRYDEHDAREGGGPFFDQGWRLMEKFLDLDWRG</sequence>
<dbReference type="NCBIfam" id="TIGR02535">
    <property type="entry name" value="hyp_Hser_kinase"/>
    <property type="match status" value="1"/>
</dbReference>
<dbReference type="SUPFAM" id="SSF53649">
    <property type="entry name" value="Alkaline phosphatase-like"/>
    <property type="match status" value="1"/>
</dbReference>
<dbReference type="NCBIfam" id="NF003242">
    <property type="entry name" value="PRK04200.1"/>
    <property type="match status" value="1"/>
</dbReference>
<reference evidence="8 9" key="1">
    <citation type="submission" date="2023-03" db="EMBL/GenBank/DDBJ databases">
        <title>Paludisphaera mucosa sp. nov. a novel planctomycete from northern fen.</title>
        <authorList>
            <person name="Ivanova A."/>
        </authorList>
    </citation>
    <scope>NUCLEOTIDE SEQUENCE [LARGE SCALE GENOMIC DNA]</scope>
    <source>
        <strain evidence="8 9">Pla2</strain>
    </source>
</reference>
<protein>
    <submittedName>
        <fullName evidence="8">Cofactor-independent phosphoglycerate mutase</fullName>
        <ecNumber evidence="8">5.4.2.12</ecNumber>
    </submittedName>
</protein>
<dbReference type="InterPro" id="IPR023665">
    <property type="entry name" value="ApgAM_prokaryotes"/>
</dbReference>
<dbReference type="PANTHER" id="PTHR31209:SF4">
    <property type="entry name" value="2,3-BISPHOSPHOGLYCERATE-INDEPENDENT PHOSPHOGLYCERATE MUTASE"/>
    <property type="match status" value="1"/>
</dbReference>
<evidence type="ECO:0000256" key="5">
    <source>
        <dbReference type="ARBA" id="ARBA00023152"/>
    </source>
</evidence>
<dbReference type="NCBIfam" id="TIGR00306">
    <property type="entry name" value="apgM"/>
    <property type="match status" value="1"/>
</dbReference>
<comment type="function">
    <text evidence="2">Catalyzes the interconversion of 2-phosphoglycerate and 3-phosphoglycerate.</text>
</comment>